<evidence type="ECO:0000256" key="2">
    <source>
        <dbReference type="SAM" id="Phobius"/>
    </source>
</evidence>
<keyword evidence="3" id="KW-0732">Signal</keyword>
<organism evidence="4 5">
    <name type="scientific">Actinacidiphila glaucinigra</name>
    <dbReference type="NCBI Taxonomy" id="235986"/>
    <lineage>
        <taxon>Bacteria</taxon>
        <taxon>Bacillati</taxon>
        <taxon>Actinomycetota</taxon>
        <taxon>Actinomycetes</taxon>
        <taxon>Kitasatosporales</taxon>
        <taxon>Streptomycetaceae</taxon>
        <taxon>Actinacidiphila</taxon>
    </lineage>
</organism>
<feature type="transmembrane region" description="Helical" evidence="2">
    <location>
        <begin position="156"/>
        <end position="175"/>
    </location>
</feature>
<proteinExistence type="predicted"/>
<accession>A0A239LQV8</accession>
<keyword evidence="2" id="KW-0812">Transmembrane</keyword>
<keyword evidence="2" id="KW-1133">Transmembrane helix</keyword>
<dbReference type="Proteomes" id="UP000198280">
    <property type="component" value="Unassembled WGS sequence"/>
</dbReference>
<feature type="signal peptide" evidence="3">
    <location>
        <begin position="1"/>
        <end position="32"/>
    </location>
</feature>
<keyword evidence="5" id="KW-1185">Reference proteome</keyword>
<evidence type="ECO:0000313" key="5">
    <source>
        <dbReference type="Proteomes" id="UP000198280"/>
    </source>
</evidence>
<dbReference type="OrthoDB" id="3921902at2"/>
<feature type="transmembrane region" description="Helical" evidence="2">
    <location>
        <begin position="385"/>
        <end position="403"/>
    </location>
</feature>
<evidence type="ECO:0000256" key="1">
    <source>
        <dbReference type="SAM" id="MobiDB-lite"/>
    </source>
</evidence>
<feature type="transmembrane region" description="Helical" evidence="2">
    <location>
        <begin position="359"/>
        <end position="379"/>
    </location>
</feature>
<feature type="transmembrane region" description="Helical" evidence="2">
    <location>
        <begin position="79"/>
        <end position="105"/>
    </location>
</feature>
<sequence length="814" mass="85197">MRRFDRGTARAAGFVALLVMVFLTVNTSVAAAADHAATGGAGLLAPLNVTTSEGAPLSGYELRADGGDITDVTRQFQTLILGGLFSLVRLLVGLACWLIGFAFKFPLLTAMLRPAQAVSDAYATHVVGAIGLEGVLLSWAFVFGLILVARGKVGRGLGEILLTLVIAALAASVFVRPDYLLAKDGPLDQTHQAAIELAAITSNSYFGSTPTSGPGSPACDRVDRPAPASCTGAMATGGVDVAKSVQDALTNALVVKPFQLLQYGRLLDDGKPENRAAYAAHLKMVKSTDADTDRDSSACDRIPGPAKDYCNGTATSPLDQSPEDAKFSALLDELEDASDVGKQAADYARAPSWDRIGGVLLLGIAAVVVTAMAVSLALILLGTQAADVGAAAVGGITFIWGMLPGPSRMAVWRWLGVFLASVMVMFATAMTIPMFGIGIDALLTSSGAGPMVERLLLLDAFAIAALAFHRRLMAATSQFGQRLALRMRYAKVGGTHLPGDNSELGAAIGAHLSNLGGGGLALGRGGLSAPHGALLLRHRFLSHALAMTDGAGMPADTGRLAGDALAEARRGLAPLGMAVTAAALGVRGAYGTLIGRRPDDEALARMRRPVGPGEEDAEGNVVTPGEPMVANRHTGELLHDPDQHRTLLSTRFHNRAVRFRGYRIARRGALVAYGATLGLPRSASDTRRHASEFTQDALHQLRVTGGRLREDVDDWTAAGRDVGRGAAHVGQRLATAIDVHDPAMRTRAFVRDAAVGGWLLGASSSGSQAAPYDPRPSGSLPDTGPASDRRRVFEALMEAQRSLWDWDDNGGDRR</sequence>
<feature type="chain" id="PRO_5012828303" evidence="3">
    <location>
        <begin position="33"/>
        <end position="814"/>
    </location>
</feature>
<dbReference type="AlphaFoldDB" id="A0A239LQV8"/>
<name>A0A239LQV8_9ACTN</name>
<feature type="transmembrane region" description="Helical" evidence="2">
    <location>
        <begin position="126"/>
        <end position="150"/>
    </location>
</feature>
<gene>
    <name evidence="4" type="ORF">SAMN05216252_12120</name>
</gene>
<reference evidence="4 5" key="1">
    <citation type="submission" date="2017-06" db="EMBL/GenBank/DDBJ databases">
        <authorList>
            <person name="Kim H.J."/>
            <person name="Triplett B.A."/>
        </authorList>
    </citation>
    <scope>NUCLEOTIDE SEQUENCE [LARGE SCALE GENOMIC DNA]</scope>
    <source>
        <strain evidence="4 5">CGMCC 4.1858</strain>
    </source>
</reference>
<evidence type="ECO:0000256" key="3">
    <source>
        <dbReference type="SAM" id="SignalP"/>
    </source>
</evidence>
<feature type="transmembrane region" description="Helical" evidence="2">
    <location>
        <begin position="415"/>
        <end position="439"/>
    </location>
</feature>
<dbReference type="RefSeq" id="WP_089227157.1">
    <property type="nucleotide sequence ID" value="NZ_FZOF01000021.1"/>
</dbReference>
<evidence type="ECO:0000313" key="4">
    <source>
        <dbReference type="EMBL" id="SNT33077.1"/>
    </source>
</evidence>
<keyword evidence="2" id="KW-0472">Membrane</keyword>
<dbReference type="EMBL" id="FZOF01000021">
    <property type="protein sequence ID" value="SNT33077.1"/>
    <property type="molecule type" value="Genomic_DNA"/>
</dbReference>
<protein>
    <submittedName>
        <fullName evidence="4">Uncharacterized protein</fullName>
    </submittedName>
</protein>
<feature type="region of interest" description="Disordered" evidence="1">
    <location>
        <begin position="765"/>
        <end position="790"/>
    </location>
</feature>